<feature type="active site" description="Proton donor" evidence="3">
    <location>
        <position position="353"/>
    </location>
</feature>
<dbReference type="Proteomes" id="UP000235703">
    <property type="component" value="Unassembled WGS sequence"/>
</dbReference>
<dbReference type="AlphaFoldDB" id="A0A2N6PFQ2"/>
<keyword evidence="2 3" id="KW-0663">Pyridoxal phosphate</keyword>
<dbReference type="PANTHER" id="PTHR43727:SF3">
    <property type="entry name" value="GROUP IV DECARBOXYLASE"/>
    <property type="match status" value="1"/>
</dbReference>
<dbReference type="GO" id="GO:0009089">
    <property type="term" value="P:lysine biosynthetic process via diaminopimelate"/>
    <property type="evidence" value="ECO:0007669"/>
    <property type="project" value="TreeGrafter"/>
</dbReference>
<comment type="caution">
    <text evidence="5">The sequence shown here is derived from an EMBL/GenBank/DDBJ whole genome shotgun (WGS) entry which is preliminary data.</text>
</comment>
<dbReference type="InterPro" id="IPR000183">
    <property type="entry name" value="Orn/DAP/Arg_de-COase"/>
</dbReference>
<organism evidence="5 6">
    <name type="scientific">Brevibacterium luteolum</name>
    <dbReference type="NCBI Taxonomy" id="199591"/>
    <lineage>
        <taxon>Bacteria</taxon>
        <taxon>Bacillati</taxon>
        <taxon>Actinomycetota</taxon>
        <taxon>Actinomycetes</taxon>
        <taxon>Micrococcales</taxon>
        <taxon>Brevibacteriaceae</taxon>
        <taxon>Brevibacterium</taxon>
    </lineage>
</organism>
<dbReference type="FunFam" id="3.20.20.10:FF:000008">
    <property type="entry name" value="Ornithine decarboxylase"/>
    <property type="match status" value="1"/>
</dbReference>
<dbReference type="GO" id="GO:0008836">
    <property type="term" value="F:diaminopimelate decarboxylase activity"/>
    <property type="evidence" value="ECO:0007669"/>
    <property type="project" value="TreeGrafter"/>
</dbReference>
<evidence type="ECO:0000313" key="6">
    <source>
        <dbReference type="Proteomes" id="UP000235703"/>
    </source>
</evidence>
<dbReference type="SUPFAM" id="SSF51419">
    <property type="entry name" value="PLP-binding barrel"/>
    <property type="match status" value="1"/>
</dbReference>
<dbReference type="SUPFAM" id="SSF50621">
    <property type="entry name" value="Alanine racemase C-terminal domain-like"/>
    <property type="match status" value="1"/>
</dbReference>
<evidence type="ECO:0000259" key="4">
    <source>
        <dbReference type="Pfam" id="PF02784"/>
    </source>
</evidence>
<dbReference type="OrthoDB" id="9802241at2"/>
<feature type="domain" description="Orn/DAP/Arg decarboxylase 2 N-terminal" evidence="4">
    <location>
        <begin position="34"/>
        <end position="284"/>
    </location>
</feature>
<dbReference type="InterPro" id="IPR022657">
    <property type="entry name" value="De-COase2_CS"/>
</dbReference>
<reference evidence="5 6" key="1">
    <citation type="submission" date="2017-09" db="EMBL/GenBank/DDBJ databases">
        <title>Bacterial strain isolated from the female urinary microbiota.</title>
        <authorList>
            <person name="Thomas-White K."/>
            <person name="Kumar N."/>
            <person name="Forster S."/>
            <person name="Putonti C."/>
            <person name="Lawley T."/>
            <person name="Wolfe A.J."/>
        </authorList>
    </citation>
    <scope>NUCLEOTIDE SEQUENCE [LARGE SCALE GENOMIC DNA]</scope>
    <source>
        <strain evidence="5 6">UMB0680</strain>
    </source>
</reference>
<evidence type="ECO:0000256" key="3">
    <source>
        <dbReference type="PIRSR" id="PIRSR600183-50"/>
    </source>
</evidence>
<dbReference type="PRINTS" id="PR01179">
    <property type="entry name" value="ODADCRBXLASE"/>
</dbReference>
<dbReference type="InterPro" id="IPR029066">
    <property type="entry name" value="PLP-binding_barrel"/>
</dbReference>
<dbReference type="EMBL" id="PNFZ01000006">
    <property type="protein sequence ID" value="PMB97516.1"/>
    <property type="molecule type" value="Genomic_DNA"/>
</dbReference>
<evidence type="ECO:0000256" key="1">
    <source>
        <dbReference type="ARBA" id="ARBA00001933"/>
    </source>
</evidence>
<dbReference type="PANTHER" id="PTHR43727">
    <property type="entry name" value="DIAMINOPIMELATE DECARBOXYLASE"/>
    <property type="match status" value="1"/>
</dbReference>
<dbReference type="Pfam" id="PF02784">
    <property type="entry name" value="Orn_Arg_deC_N"/>
    <property type="match status" value="1"/>
</dbReference>
<comment type="cofactor">
    <cofactor evidence="1 3">
        <name>pyridoxal 5'-phosphate</name>
        <dbReference type="ChEBI" id="CHEBI:597326"/>
    </cofactor>
</comment>
<evidence type="ECO:0000313" key="5">
    <source>
        <dbReference type="EMBL" id="PMB97516.1"/>
    </source>
</evidence>
<dbReference type="RefSeq" id="WP_102162599.1">
    <property type="nucleotide sequence ID" value="NZ_PNFZ01000006.1"/>
</dbReference>
<accession>A0A2N6PFQ2</accession>
<dbReference type="Gene3D" id="2.40.37.10">
    <property type="entry name" value="Lyase, Ornithine Decarboxylase, Chain A, domain 1"/>
    <property type="match status" value="1"/>
</dbReference>
<protein>
    <submittedName>
        <fullName evidence="5">Diaminopimelate decarboxylase</fullName>
    </submittedName>
</protein>
<gene>
    <name evidence="5" type="ORF">CJ198_10695</name>
</gene>
<evidence type="ECO:0000256" key="2">
    <source>
        <dbReference type="ARBA" id="ARBA00022898"/>
    </source>
</evidence>
<dbReference type="PROSITE" id="PS00879">
    <property type="entry name" value="ODR_DC_2_2"/>
    <property type="match status" value="1"/>
</dbReference>
<name>A0A2N6PFQ2_9MICO</name>
<sequence>MHHAQRRATAMSDALAREMLPADYPIIGMVDLDTLDELFRAAEAAFDSPSPVTHAVAAKAVTLVPMMRHLAELGAGCEVASPGELRMAQLAGFTPDRIVFDSPAKTRHDIDTALDLGVAMNLDNFTELSRIDEHLAGATPKGRIGVRINPQLGAGKIEEMSTATPTSKFGIPLRDEGSRQAIIDAYAARPWLNQIHVHSGSQGMALSSMAAGVRAVVDLVADIHATIGHQQITHIDIGGGLPVNFDSDAHTPSFADYRAALEAEVPELFDGTYGIITEFGRSLLAKSGTMLTRVEATKVVGGRPIAVCHAGAQVAARTIFMPKAWPLRVSVLDPAGEEREDDVCVQDVAGPCCFSGDIIAHQRSLPLIREGDVIAIHDVGAYYFSNSFSYNALPRPAVYGYREKDGAVAWVTLRRQQTIDEVVAEAGGDVDSSW</sequence>
<feature type="modified residue" description="N6-(pyridoxal phosphate)lysine" evidence="3">
    <location>
        <position position="59"/>
    </location>
</feature>
<dbReference type="InterPro" id="IPR009006">
    <property type="entry name" value="Ala_racemase/Decarboxylase_C"/>
</dbReference>
<keyword evidence="6" id="KW-1185">Reference proteome</keyword>
<dbReference type="InterPro" id="IPR022644">
    <property type="entry name" value="De-COase2_N"/>
</dbReference>
<dbReference type="Gene3D" id="3.20.20.10">
    <property type="entry name" value="Alanine racemase"/>
    <property type="match status" value="1"/>
</dbReference>
<proteinExistence type="predicted"/>